<feature type="compositionally biased region" description="Basic and acidic residues" evidence="1">
    <location>
        <begin position="113"/>
        <end position="122"/>
    </location>
</feature>
<feature type="compositionally biased region" description="Basic residues" evidence="1">
    <location>
        <begin position="275"/>
        <end position="286"/>
    </location>
</feature>
<sequence length="286" mass="32286">MATNSEEDKASKTKKEGASLLGAPSFTKLDNGRFKCVETGHEMLAKDKDSYSNSKRCRLGLIDFALSKNKPPLNIFKQDPLSRSKLICKLTGDTINKSEEHIWKHINGKRFLNKLEEKETEKPASNGTVEEKVEQKPEKASKQSTDGLKKKKKQKEKKKKKKEKEKEVEEIISEVRNMSDNDSDAEEDDFWMPPVGDRWDFDDGGDRWGSGSESGQESDEVNETDDPAEEGEQETEEGISLLSDGPAEEVEQETEELSTRAKRMSIEIGPSSFASRKKKSKKNHIN</sequence>
<feature type="compositionally biased region" description="Basic and acidic residues" evidence="1">
    <location>
        <begin position="197"/>
        <end position="206"/>
    </location>
</feature>
<dbReference type="Proteomes" id="UP000737018">
    <property type="component" value="Unassembled WGS sequence"/>
</dbReference>
<name>A0A8J4QP98_9ROSI</name>
<feature type="compositionally biased region" description="Basic and acidic residues" evidence="1">
    <location>
        <begin position="1"/>
        <end position="17"/>
    </location>
</feature>
<organism evidence="2 3">
    <name type="scientific">Castanea mollissima</name>
    <name type="common">Chinese chestnut</name>
    <dbReference type="NCBI Taxonomy" id="60419"/>
    <lineage>
        <taxon>Eukaryota</taxon>
        <taxon>Viridiplantae</taxon>
        <taxon>Streptophyta</taxon>
        <taxon>Embryophyta</taxon>
        <taxon>Tracheophyta</taxon>
        <taxon>Spermatophyta</taxon>
        <taxon>Magnoliopsida</taxon>
        <taxon>eudicotyledons</taxon>
        <taxon>Gunneridae</taxon>
        <taxon>Pentapetalae</taxon>
        <taxon>rosids</taxon>
        <taxon>fabids</taxon>
        <taxon>Fagales</taxon>
        <taxon>Fagaceae</taxon>
        <taxon>Castanea</taxon>
    </lineage>
</organism>
<dbReference type="PANTHER" id="PTHR47854:SF1">
    <property type="entry name" value="SURFEIT LOCUS PROTEIN 2 (SURF2)"/>
    <property type="match status" value="1"/>
</dbReference>
<evidence type="ECO:0000313" key="2">
    <source>
        <dbReference type="EMBL" id="KAF3956256.1"/>
    </source>
</evidence>
<gene>
    <name evidence="2" type="ORF">CMV_018599</name>
</gene>
<dbReference type="OrthoDB" id="127285at2759"/>
<keyword evidence="3" id="KW-1185">Reference proteome</keyword>
<protein>
    <recommendedName>
        <fullName evidence="4">Surfeit locus protein 2</fullName>
    </recommendedName>
</protein>
<dbReference type="InterPro" id="IPR008833">
    <property type="entry name" value="Surf2"/>
</dbReference>
<accession>A0A8J4QP98</accession>
<dbReference type="EMBL" id="JRKL02003146">
    <property type="protein sequence ID" value="KAF3956256.1"/>
    <property type="molecule type" value="Genomic_DNA"/>
</dbReference>
<evidence type="ECO:0000256" key="1">
    <source>
        <dbReference type="SAM" id="MobiDB-lite"/>
    </source>
</evidence>
<evidence type="ECO:0000313" key="3">
    <source>
        <dbReference type="Proteomes" id="UP000737018"/>
    </source>
</evidence>
<feature type="region of interest" description="Disordered" evidence="1">
    <location>
        <begin position="1"/>
        <end position="27"/>
    </location>
</feature>
<dbReference type="AlphaFoldDB" id="A0A8J4QP98"/>
<feature type="compositionally biased region" description="Acidic residues" evidence="1">
    <location>
        <begin position="216"/>
        <end position="237"/>
    </location>
</feature>
<feature type="compositionally biased region" description="Acidic residues" evidence="1">
    <location>
        <begin position="181"/>
        <end position="190"/>
    </location>
</feature>
<reference evidence="2" key="1">
    <citation type="submission" date="2020-03" db="EMBL/GenBank/DDBJ databases">
        <title>Castanea mollissima Vanexum genome sequencing.</title>
        <authorList>
            <person name="Staton M."/>
        </authorList>
    </citation>
    <scope>NUCLEOTIDE SEQUENCE</scope>
    <source>
        <tissue evidence="2">Leaf</tissue>
    </source>
</reference>
<feature type="compositionally biased region" description="Basic and acidic residues" evidence="1">
    <location>
        <begin position="129"/>
        <end position="141"/>
    </location>
</feature>
<feature type="compositionally biased region" description="Acidic residues" evidence="1">
    <location>
        <begin position="246"/>
        <end position="256"/>
    </location>
</feature>
<dbReference type="Pfam" id="PF05477">
    <property type="entry name" value="SURF2"/>
    <property type="match status" value="1"/>
</dbReference>
<evidence type="ECO:0008006" key="4">
    <source>
        <dbReference type="Google" id="ProtNLM"/>
    </source>
</evidence>
<dbReference type="PANTHER" id="PTHR47854">
    <property type="entry name" value="SURFEIT LOCUS PROTEIN 2 (SURF2)"/>
    <property type="match status" value="1"/>
</dbReference>
<proteinExistence type="predicted"/>
<feature type="region of interest" description="Disordered" evidence="1">
    <location>
        <begin position="113"/>
        <end position="286"/>
    </location>
</feature>
<comment type="caution">
    <text evidence="2">The sequence shown here is derived from an EMBL/GenBank/DDBJ whole genome shotgun (WGS) entry which is preliminary data.</text>
</comment>
<feature type="compositionally biased region" description="Basic residues" evidence="1">
    <location>
        <begin position="149"/>
        <end position="163"/>
    </location>
</feature>